<feature type="transmembrane region" description="Helical" evidence="2">
    <location>
        <begin position="61"/>
        <end position="83"/>
    </location>
</feature>
<dbReference type="GeneID" id="19299447"/>
<dbReference type="EMBL" id="KB469306">
    <property type="protein sequence ID" value="EPQ52921.1"/>
    <property type="molecule type" value="Genomic_DNA"/>
</dbReference>
<dbReference type="RefSeq" id="XP_007868258.1">
    <property type="nucleotide sequence ID" value="XM_007870067.1"/>
</dbReference>
<dbReference type="KEGG" id="gtr:GLOTRDRAFT_111797"/>
<keyword evidence="2" id="KW-1133">Transmembrane helix</keyword>
<dbReference type="Proteomes" id="UP000030669">
    <property type="component" value="Unassembled WGS sequence"/>
</dbReference>
<dbReference type="OrthoDB" id="1882547at2759"/>
<feature type="region of interest" description="Disordered" evidence="1">
    <location>
        <begin position="29"/>
        <end position="53"/>
    </location>
</feature>
<keyword evidence="2" id="KW-0472">Membrane</keyword>
<keyword evidence="2" id="KW-0812">Transmembrane</keyword>
<dbReference type="STRING" id="670483.S7PZ48"/>
<dbReference type="AlphaFoldDB" id="S7PZ48"/>
<name>S7PZ48_GLOTA</name>
<accession>S7PZ48</accession>
<reference evidence="3 4" key="1">
    <citation type="journal article" date="2012" name="Science">
        <title>The Paleozoic origin of enzymatic lignin decomposition reconstructed from 31 fungal genomes.</title>
        <authorList>
            <person name="Floudas D."/>
            <person name="Binder M."/>
            <person name="Riley R."/>
            <person name="Barry K."/>
            <person name="Blanchette R.A."/>
            <person name="Henrissat B."/>
            <person name="Martinez A.T."/>
            <person name="Otillar R."/>
            <person name="Spatafora J.W."/>
            <person name="Yadav J.S."/>
            <person name="Aerts A."/>
            <person name="Benoit I."/>
            <person name="Boyd A."/>
            <person name="Carlson A."/>
            <person name="Copeland A."/>
            <person name="Coutinho P.M."/>
            <person name="de Vries R.P."/>
            <person name="Ferreira P."/>
            <person name="Findley K."/>
            <person name="Foster B."/>
            <person name="Gaskell J."/>
            <person name="Glotzer D."/>
            <person name="Gorecki P."/>
            <person name="Heitman J."/>
            <person name="Hesse C."/>
            <person name="Hori C."/>
            <person name="Igarashi K."/>
            <person name="Jurgens J.A."/>
            <person name="Kallen N."/>
            <person name="Kersten P."/>
            <person name="Kohler A."/>
            <person name="Kuees U."/>
            <person name="Kumar T.K.A."/>
            <person name="Kuo A."/>
            <person name="LaButti K."/>
            <person name="Larrondo L.F."/>
            <person name="Lindquist E."/>
            <person name="Ling A."/>
            <person name="Lombard V."/>
            <person name="Lucas S."/>
            <person name="Lundell T."/>
            <person name="Martin R."/>
            <person name="McLaughlin D.J."/>
            <person name="Morgenstern I."/>
            <person name="Morin E."/>
            <person name="Murat C."/>
            <person name="Nagy L.G."/>
            <person name="Nolan M."/>
            <person name="Ohm R.A."/>
            <person name="Patyshakuliyeva A."/>
            <person name="Rokas A."/>
            <person name="Ruiz-Duenas F.J."/>
            <person name="Sabat G."/>
            <person name="Salamov A."/>
            <person name="Samejima M."/>
            <person name="Schmutz J."/>
            <person name="Slot J.C."/>
            <person name="St John F."/>
            <person name="Stenlid J."/>
            <person name="Sun H."/>
            <person name="Sun S."/>
            <person name="Syed K."/>
            <person name="Tsang A."/>
            <person name="Wiebenga A."/>
            <person name="Young D."/>
            <person name="Pisabarro A."/>
            <person name="Eastwood D.C."/>
            <person name="Martin F."/>
            <person name="Cullen D."/>
            <person name="Grigoriev I.V."/>
            <person name="Hibbett D.S."/>
        </authorList>
    </citation>
    <scope>NUCLEOTIDE SEQUENCE [LARGE SCALE GENOMIC DNA]</scope>
    <source>
        <strain evidence="3 4">ATCC 11539</strain>
    </source>
</reference>
<gene>
    <name evidence="3" type="ORF">GLOTRDRAFT_111797</name>
</gene>
<organism evidence="3 4">
    <name type="scientific">Gloeophyllum trabeum (strain ATCC 11539 / FP-39264 / Madison 617)</name>
    <name type="common">Brown rot fungus</name>
    <dbReference type="NCBI Taxonomy" id="670483"/>
    <lineage>
        <taxon>Eukaryota</taxon>
        <taxon>Fungi</taxon>
        <taxon>Dikarya</taxon>
        <taxon>Basidiomycota</taxon>
        <taxon>Agaricomycotina</taxon>
        <taxon>Agaricomycetes</taxon>
        <taxon>Gloeophyllales</taxon>
        <taxon>Gloeophyllaceae</taxon>
        <taxon>Gloeophyllum</taxon>
    </lineage>
</organism>
<evidence type="ECO:0000313" key="3">
    <source>
        <dbReference type="EMBL" id="EPQ52921.1"/>
    </source>
</evidence>
<proteinExistence type="predicted"/>
<sequence length="89" mass="9437">MAFQSLTGRQSAASPSVSLEKGAYRLRGPAWSRKRSLSRPLPTGRPGLSGPAQLGNQETQLAVVIVLLALATVSSFGAAYYLYSTSRPL</sequence>
<evidence type="ECO:0000313" key="4">
    <source>
        <dbReference type="Proteomes" id="UP000030669"/>
    </source>
</evidence>
<evidence type="ECO:0000256" key="2">
    <source>
        <dbReference type="SAM" id="Phobius"/>
    </source>
</evidence>
<keyword evidence="4" id="KW-1185">Reference proteome</keyword>
<protein>
    <submittedName>
        <fullName evidence="3">Uncharacterized protein</fullName>
    </submittedName>
</protein>
<dbReference type="OMA" id="WCTTIIE"/>
<dbReference type="HOGENOM" id="CLU_161529_0_0_1"/>
<evidence type="ECO:0000256" key="1">
    <source>
        <dbReference type="SAM" id="MobiDB-lite"/>
    </source>
</evidence>